<dbReference type="Gene3D" id="3.30.40.10">
    <property type="entry name" value="Zinc/RING finger domain, C3HC4 (zinc finger)"/>
    <property type="match status" value="1"/>
</dbReference>
<dbReference type="Pfam" id="PF00097">
    <property type="entry name" value="zf-C3HC4"/>
    <property type="match status" value="1"/>
</dbReference>
<keyword evidence="6" id="KW-0862">Zinc</keyword>
<dbReference type="CDD" id="cd16574">
    <property type="entry name" value="RING-HC_Topors"/>
    <property type="match status" value="1"/>
</dbReference>
<dbReference type="InParanoid" id="A0A6J1WSE1"/>
<dbReference type="GO" id="GO:0005634">
    <property type="term" value="C:nucleus"/>
    <property type="evidence" value="ECO:0007669"/>
    <property type="project" value="UniProtKB-ARBA"/>
</dbReference>
<feature type="compositionally biased region" description="Basic residues" evidence="10">
    <location>
        <begin position="322"/>
        <end position="332"/>
    </location>
</feature>
<dbReference type="PROSITE" id="PS00518">
    <property type="entry name" value="ZF_RING_1"/>
    <property type="match status" value="1"/>
</dbReference>
<organism evidence="12 13">
    <name type="scientific">Galleria mellonella</name>
    <name type="common">Greater wax moth</name>
    <dbReference type="NCBI Taxonomy" id="7137"/>
    <lineage>
        <taxon>Eukaryota</taxon>
        <taxon>Metazoa</taxon>
        <taxon>Ecdysozoa</taxon>
        <taxon>Arthropoda</taxon>
        <taxon>Hexapoda</taxon>
        <taxon>Insecta</taxon>
        <taxon>Pterygota</taxon>
        <taxon>Neoptera</taxon>
        <taxon>Endopterygota</taxon>
        <taxon>Lepidoptera</taxon>
        <taxon>Glossata</taxon>
        <taxon>Ditrysia</taxon>
        <taxon>Pyraloidea</taxon>
        <taxon>Pyralidae</taxon>
        <taxon>Galleriinae</taxon>
        <taxon>Galleria</taxon>
    </lineage>
</organism>
<dbReference type="AlphaFoldDB" id="A0A6J1WSE1"/>
<dbReference type="PANTHER" id="PTHR46077">
    <property type="entry name" value="E3 UBIQUITIN-PROTEIN LIGASE TOPORS"/>
    <property type="match status" value="1"/>
</dbReference>
<keyword evidence="7" id="KW-0805">Transcription regulation</keyword>
<dbReference type="PROSITE" id="PS50089">
    <property type="entry name" value="ZF_RING_2"/>
    <property type="match status" value="1"/>
</dbReference>
<sequence length="332" mass="37422">MDLPQHSNRQHKIETVSEAMPEDSSDAKPSSVKSGSSSSNCPICLGTCEHKSFTDSCLHQFCFKCIFTWSKVKTECPLCKQNFKSIIHNVISSRRYERYMVEQREEEETIERLDNDGPYMRKFTYMTTLTLSRHEGITVRDILAQCMMAAELYPPPAPESGSASAPHRRPPLPIFDITIEKMLQSNTDDDDDSSEPKYRTREVVDLDIVVDGDVIGQDTVPSEITANTRDAQKNRPKPSVKLTSKRRIIYESDDSDSDESVIRPPAVRRRRRLLSDDSTTTSDTCRTTACISLMSPSTDATSTSDNYNDSSSDSDTSSSSSKRNKMLKRKTK</sequence>
<keyword evidence="5 9" id="KW-0863">Zinc-finger</keyword>
<dbReference type="GeneID" id="113518078"/>
<evidence type="ECO:0000256" key="7">
    <source>
        <dbReference type="ARBA" id="ARBA00023015"/>
    </source>
</evidence>
<feature type="compositionally biased region" description="Polar residues" evidence="10">
    <location>
        <begin position="220"/>
        <end position="229"/>
    </location>
</feature>
<protein>
    <recommendedName>
        <fullName evidence="2">RING-type E3 ubiquitin transferase</fullName>
        <ecNumber evidence="2">2.3.2.27</ecNumber>
    </recommendedName>
</protein>
<dbReference type="Proteomes" id="UP001652740">
    <property type="component" value="Unplaced"/>
</dbReference>
<evidence type="ECO:0000256" key="8">
    <source>
        <dbReference type="ARBA" id="ARBA00023163"/>
    </source>
</evidence>
<feature type="region of interest" description="Disordered" evidence="10">
    <location>
        <begin position="1"/>
        <end position="38"/>
    </location>
</feature>
<feature type="compositionally biased region" description="Low complexity" evidence="10">
    <location>
        <begin position="27"/>
        <end position="38"/>
    </location>
</feature>
<evidence type="ECO:0000256" key="5">
    <source>
        <dbReference type="ARBA" id="ARBA00022771"/>
    </source>
</evidence>
<dbReference type="InterPro" id="IPR013083">
    <property type="entry name" value="Znf_RING/FYVE/PHD"/>
</dbReference>
<keyword evidence="12" id="KW-1185">Reference proteome</keyword>
<feature type="compositionally biased region" description="Low complexity" evidence="10">
    <location>
        <begin position="297"/>
        <end position="321"/>
    </location>
</feature>
<dbReference type="GO" id="GO:0008270">
    <property type="term" value="F:zinc ion binding"/>
    <property type="evidence" value="ECO:0007669"/>
    <property type="project" value="UniProtKB-KW"/>
</dbReference>
<evidence type="ECO:0000313" key="12">
    <source>
        <dbReference type="Proteomes" id="UP001652740"/>
    </source>
</evidence>
<keyword evidence="4" id="KW-0479">Metal-binding</keyword>
<evidence type="ECO:0000256" key="10">
    <source>
        <dbReference type="SAM" id="MobiDB-lite"/>
    </source>
</evidence>
<reference evidence="13" key="1">
    <citation type="submission" date="2025-08" db="UniProtKB">
        <authorList>
            <consortium name="RefSeq"/>
        </authorList>
    </citation>
    <scope>IDENTIFICATION</scope>
    <source>
        <tissue evidence="13">Whole larvae</tissue>
    </source>
</reference>
<dbReference type="InterPro" id="IPR001841">
    <property type="entry name" value="Znf_RING"/>
</dbReference>
<feature type="region of interest" description="Disordered" evidence="10">
    <location>
        <begin position="291"/>
        <end position="332"/>
    </location>
</feature>
<evidence type="ECO:0000256" key="3">
    <source>
        <dbReference type="ARBA" id="ARBA00022679"/>
    </source>
</evidence>
<dbReference type="SMART" id="SM00184">
    <property type="entry name" value="RING"/>
    <property type="match status" value="1"/>
</dbReference>
<dbReference type="EC" id="2.3.2.27" evidence="2"/>
<keyword evidence="3" id="KW-0808">Transferase</keyword>
<gene>
    <name evidence="13" type="primary">LOC113518078</name>
</gene>
<keyword evidence="8" id="KW-0804">Transcription</keyword>
<comment type="catalytic activity">
    <reaction evidence="1">
        <text>S-ubiquitinyl-[E2 ubiquitin-conjugating enzyme]-L-cysteine + [acceptor protein]-L-lysine = [E2 ubiquitin-conjugating enzyme]-L-cysteine + N(6)-ubiquitinyl-[acceptor protein]-L-lysine.</text>
        <dbReference type="EC" id="2.3.2.27"/>
    </reaction>
</comment>
<dbReference type="PANTHER" id="PTHR46077:SF1">
    <property type="entry name" value="TOP1 BINDING ARGININE_SERINE RICH PROTEIN, E3 UBIQUITIN LIGASE"/>
    <property type="match status" value="1"/>
</dbReference>
<feature type="region of interest" description="Disordered" evidence="10">
    <location>
        <begin position="220"/>
        <end position="265"/>
    </location>
</feature>
<feature type="domain" description="RING-type" evidence="11">
    <location>
        <begin position="41"/>
        <end position="80"/>
    </location>
</feature>
<feature type="compositionally biased region" description="Basic residues" evidence="10">
    <location>
        <begin position="234"/>
        <end position="247"/>
    </location>
</feature>
<evidence type="ECO:0000259" key="11">
    <source>
        <dbReference type="PROSITE" id="PS50089"/>
    </source>
</evidence>
<dbReference type="GO" id="GO:0006513">
    <property type="term" value="P:protein monoubiquitination"/>
    <property type="evidence" value="ECO:0007669"/>
    <property type="project" value="TreeGrafter"/>
</dbReference>
<evidence type="ECO:0000256" key="2">
    <source>
        <dbReference type="ARBA" id="ARBA00012483"/>
    </source>
</evidence>
<dbReference type="GO" id="GO:0000209">
    <property type="term" value="P:protein polyubiquitination"/>
    <property type="evidence" value="ECO:0007669"/>
    <property type="project" value="TreeGrafter"/>
</dbReference>
<evidence type="ECO:0000256" key="6">
    <source>
        <dbReference type="ARBA" id="ARBA00022833"/>
    </source>
</evidence>
<dbReference type="RefSeq" id="XP_026758640.2">
    <property type="nucleotide sequence ID" value="XM_026902839.3"/>
</dbReference>
<evidence type="ECO:0000313" key="13">
    <source>
        <dbReference type="RefSeq" id="XP_026758640.2"/>
    </source>
</evidence>
<proteinExistence type="predicted"/>
<evidence type="ECO:0000256" key="9">
    <source>
        <dbReference type="PROSITE-ProRule" id="PRU00175"/>
    </source>
</evidence>
<accession>A0A6J1WSE1</accession>
<dbReference type="InterPro" id="IPR018957">
    <property type="entry name" value="Znf_C3HC4_RING-type"/>
</dbReference>
<dbReference type="InterPro" id="IPR017907">
    <property type="entry name" value="Znf_RING_CS"/>
</dbReference>
<dbReference type="SUPFAM" id="SSF57850">
    <property type="entry name" value="RING/U-box"/>
    <property type="match status" value="1"/>
</dbReference>
<dbReference type="InterPro" id="IPR058746">
    <property type="entry name" value="Znf_RING-type_Topors"/>
</dbReference>
<evidence type="ECO:0000256" key="4">
    <source>
        <dbReference type="ARBA" id="ARBA00022723"/>
    </source>
</evidence>
<dbReference type="KEGG" id="gmw:113518078"/>
<name>A0A6J1WSE1_GALME</name>
<dbReference type="GO" id="GO:0061630">
    <property type="term" value="F:ubiquitin protein ligase activity"/>
    <property type="evidence" value="ECO:0007669"/>
    <property type="project" value="UniProtKB-EC"/>
</dbReference>
<evidence type="ECO:0000256" key="1">
    <source>
        <dbReference type="ARBA" id="ARBA00000900"/>
    </source>
</evidence>